<sequence>SLDRDPRRAFVLIEPESRYLPSNTVGNDPFVQGGQAGILADGYADFQVFDRGTLTSQWYIVKILAPYTRILRGNYGGISSL</sequence>
<proteinExistence type="predicted"/>
<organism evidence="1 2">
    <name type="scientific">Trichonephila inaurata madagascariensis</name>
    <dbReference type="NCBI Taxonomy" id="2747483"/>
    <lineage>
        <taxon>Eukaryota</taxon>
        <taxon>Metazoa</taxon>
        <taxon>Ecdysozoa</taxon>
        <taxon>Arthropoda</taxon>
        <taxon>Chelicerata</taxon>
        <taxon>Arachnida</taxon>
        <taxon>Araneae</taxon>
        <taxon>Araneomorphae</taxon>
        <taxon>Entelegynae</taxon>
        <taxon>Araneoidea</taxon>
        <taxon>Nephilidae</taxon>
        <taxon>Trichonephila</taxon>
        <taxon>Trichonephila inaurata</taxon>
    </lineage>
</organism>
<protein>
    <submittedName>
        <fullName evidence="1">Uncharacterized protein</fullName>
    </submittedName>
</protein>
<name>A0A8X6XWE2_9ARAC</name>
<keyword evidence="2" id="KW-1185">Reference proteome</keyword>
<gene>
    <name evidence="1" type="ORF">TNIN_372401</name>
</gene>
<dbReference type="AlphaFoldDB" id="A0A8X6XWE2"/>
<evidence type="ECO:0000313" key="2">
    <source>
        <dbReference type="Proteomes" id="UP000886998"/>
    </source>
</evidence>
<evidence type="ECO:0000313" key="1">
    <source>
        <dbReference type="EMBL" id="GFY59982.1"/>
    </source>
</evidence>
<feature type="non-terminal residue" evidence="1">
    <location>
        <position position="1"/>
    </location>
</feature>
<dbReference type="Proteomes" id="UP000886998">
    <property type="component" value="Unassembled WGS sequence"/>
</dbReference>
<accession>A0A8X6XWE2</accession>
<comment type="caution">
    <text evidence="1">The sequence shown here is derived from an EMBL/GenBank/DDBJ whole genome shotgun (WGS) entry which is preliminary data.</text>
</comment>
<reference evidence="1" key="1">
    <citation type="submission" date="2020-08" db="EMBL/GenBank/DDBJ databases">
        <title>Multicomponent nature underlies the extraordinary mechanical properties of spider dragline silk.</title>
        <authorList>
            <person name="Kono N."/>
            <person name="Nakamura H."/>
            <person name="Mori M."/>
            <person name="Yoshida Y."/>
            <person name="Ohtoshi R."/>
            <person name="Malay A.D."/>
            <person name="Moran D.A.P."/>
            <person name="Tomita M."/>
            <person name="Numata K."/>
            <person name="Arakawa K."/>
        </authorList>
    </citation>
    <scope>NUCLEOTIDE SEQUENCE</scope>
</reference>
<dbReference type="EMBL" id="BMAV01012930">
    <property type="protein sequence ID" value="GFY59982.1"/>
    <property type="molecule type" value="Genomic_DNA"/>
</dbReference>